<feature type="region of interest" description="Disordered" evidence="1">
    <location>
        <begin position="88"/>
        <end position="343"/>
    </location>
</feature>
<gene>
    <name evidence="2" type="ORF">COCON_G00213210</name>
</gene>
<keyword evidence="3" id="KW-1185">Reference proteome</keyword>
<dbReference type="Proteomes" id="UP001152803">
    <property type="component" value="Unassembled WGS sequence"/>
</dbReference>
<accession>A0A9Q1CY21</accession>
<dbReference type="OrthoDB" id="8959166at2759"/>
<feature type="region of interest" description="Disordered" evidence="1">
    <location>
        <begin position="13"/>
        <end position="36"/>
    </location>
</feature>
<feature type="compositionally biased region" description="Basic and acidic residues" evidence="1">
    <location>
        <begin position="280"/>
        <end position="300"/>
    </location>
</feature>
<reference evidence="2" key="1">
    <citation type="journal article" date="2023" name="Science">
        <title>Genome structures resolve the early diversification of teleost fishes.</title>
        <authorList>
            <person name="Parey E."/>
            <person name="Louis A."/>
            <person name="Montfort J."/>
            <person name="Bouchez O."/>
            <person name="Roques C."/>
            <person name="Iampietro C."/>
            <person name="Lluch J."/>
            <person name="Castinel A."/>
            <person name="Donnadieu C."/>
            <person name="Desvignes T."/>
            <person name="Floi Bucao C."/>
            <person name="Jouanno E."/>
            <person name="Wen M."/>
            <person name="Mejri S."/>
            <person name="Dirks R."/>
            <person name="Jansen H."/>
            <person name="Henkel C."/>
            <person name="Chen W.J."/>
            <person name="Zahm M."/>
            <person name="Cabau C."/>
            <person name="Klopp C."/>
            <person name="Thompson A.W."/>
            <person name="Robinson-Rechavi M."/>
            <person name="Braasch I."/>
            <person name="Lecointre G."/>
            <person name="Bobe J."/>
            <person name="Postlethwait J.H."/>
            <person name="Berthelot C."/>
            <person name="Roest Crollius H."/>
            <person name="Guiguen Y."/>
        </authorList>
    </citation>
    <scope>NUCLEOTIDE SEQUENCE</scope>
    <source>
        <strain evidence="2">Concon-B</strain>
    </source>
</reference>
<organism evidence="2 3">
    <name type="scientific">Conger conger</name>
    <name type="common">Conger eel</name>
    <name type="synonym">Muraena conger</name>
    <dbReference type="NCBI Taxonomy" id="82655"/>
    <lineage>
        <taxon>Eukaryota</taxon>
        <taxon>Metazoa</taxon>
        <taxon>Chordata</taxon>
        <taxon>Craniata</taxon>
        <taxon>Vertebrata</taxon>
        <taxon>Euteleostomi</taxon>
        <taxon>Actinopterygii</taxon>
        <taxon>Neopterygii</taxon>
        <taxon>Teleostei</taxon>
        <taxon>Anguilliformes</taxon>
        <taxon>Congridae</taxon>
        <taxon>Conger</taxon>
    </lineage>
</organism>
<dbReference type="EMBL" id="JAFJMO010000017">
    <property type="protein sequence ID" value="KAJ8252009.1"/>
    <property type="molecule type" value="Genomic_DNA"/>
</dbReference>
<proteinExistence type="predicted"/>
<evidence type="ECO:0000313" key="2">
    <source>
        <dbReference type="EMBL" id="KAJ8252009.1"/>
    </source>
</evidence>
<evidence type="ECO:0000256" key="1">
    <source>
        <dbReference type="SAM" id="MobiDB-lite"/>
    </source>
</evidence>
<evidence type="ECO:0000313" key="3">
    <source>
        <dbReference type="Proteomes" id="UP001152803"/>
    </source>
</evidence>
<protein>
    <submittedName>
        <fullName evidence="2">Uncharacterized protein</fullName>
    </submittedName>
</protein>
<sequence length="430" mass="46952">MVDWIKKIIPQPEIPGSVHYPPAKVTSPPPEAQKQAEEETNVVGWFVKGLGRMVPQPVLKSKEEASEKTVVQNICICQQPGDLVVEEVEEQQDQGQGQLLREESSASTQVQSTQQEETEMHTEATTVTMGDSQEQMQAESGQVKLDSQAEGDQAAHLAEESAQTEVSKLAEEATEAEGDQAAHLAEESVQTEVSKLAEEATEAEISKLAEEATEAEGDQAAHLAEESTQPEASKLAEEATQASSGEQSANIQEEEMKEVFESQEFMDSVEGTPLLVSAETEPRVPEPKEAEPEKATKRDSSVLVSTSVNEPEPDVVTTQPDPSKDMLPPSPNIQEDETADEGCGVPTSCIAVRNWLMQMPHTSQCLANFNRLLQENAITLPSMPSKPSLGLMCESLPSLPSLPPQFSQLPQRVQQYYLNILSRLRPQQET</sequence>
<feature type="compositionally biased region" description="Polar residues" evidence="1">
    <location>
        <begin position="123"/>
        <end position="140"/>
    </location>
</feature>
<name>A0A9Q1CY21_CONCO</name>
<feature type="compositionally biased region" description="Polar residues" evidence="1">
    <location>
        <begin position="240"/>
        <end position="251"/>
    </location>
</feature>
<dbReference type="AlphaFoldDB" id="A0A9Q1CY21"/>
<comment type="caution">
    <text evidence="2">The sequence shown here is derived from an EMBL/GenBank/DDBJ whole genome shotgun (WGS) entry which is preliminary data.</text>
</comment>
<feature type="compositionally biased region" description="Low complexity" evidence="1">
    <location>
        <begin position="93"/>
        <end position="115"/>
    </location>
</feature>